<dbReference type="Pfam" id="PF02911">
    <property type="entry name" value="Formyl_trans_C"/>
    <property type="match status" value="1"/>
</dbReference>
<keyword evidence="3 5" id="KW-0808">Transferase</keyword>
<comment type="catalytic activity">
    <reaction evidence="5">
        <text>L-methionyl-tRNA(fMet) + (6R)-10-formyltetrahydrofolate = N-formyl-L-methionyl-tRNA(fMet) + (6S)-5,6,7,8-tetrahydrofolate + H(+)</text>
        <dbReference type="Rhea" id="RHEA:24380"/>
        <dbReference type="Rhea" id="RHEA-COMP:9952"/>
        <dbReference type="Rhea" id="RHEA-COMP:9953"/>
        <dbReference type="ChEBI" id="CHEBI:15378"/>
        <dbReference type="ChEBI" id="CHEBI:57453"/>
        <dbReference type="ChEBI" id="CHEBI:78530"/>
        <dbReference type="ChEBI" id="CHEBI:78844"/>
        <dbReference type="ChEBI" id="CHEBI:195366"/>
        <dbReference type="EC" id="2.1.2.9"/>
    </reaction>
</comment>
<sequence>MRIIFWGTPEYSIASLDIFIKSKHEVIGVVSQPDKKRSRGNKLISSPVKSFAEQESIKIYTPTKIRDNIHFINELKSLSCDLFIVIAYGKILPKEILEIPKFGCWNAHASLLPRWRGAAPIQWSLIKGDEFTGVGIMKMNEGLDTGDLLLEEKIKIDNDDNLNTLSEKLSILSAKLFLNATSLLEENIYKNTNWQLTKQNTLAREITYARMIEKSDFRVDWTNDAIKISQKIKGLYPRANTTFRGKNLQILKIKVLTSDEIKNKNLITSNYSRPGIILSVIENEGIIISTKTDPIILLEAKLEGKNISSKKQLIQQLKPTIGEYISDHVLDSFLENPQVKAKRIKK</sequence>
<dbReference type="KEGG" id="pmg:P9301_10271"/>
<dbReference type="Pfam" id="PF00551">
    <property type="entry name" value="Formyl_trans_N"/>
    <property type="match status" value="1"/>
</dbReference>
<keyword evidence="9" id="KW-1185">Reference proteome</keyword>
<evidence type="ECO:0000256" key="4">
    <source>
        <dbReference type="ARBA" id="ARBA00022917"/>
    </source>
</evidence>
<dbReference type="EC" id="2.1.2.9" evidence="2 5"/>
<feature type="binding site" evidence="5">
    <location>
        <begin position="110"/>
        <end position="113"/>
    </location>
    <ligand>
        <name>(6S)-5,6,7,8-tetrahydrofolate</name>
        <dbReference type="ChEBI" id="CHEBI:57453"/>
    </ligand>
</feature>
<dbReference type="RefSeq" id="WP_011862992.1">
    <property type="nucleotide sequence ID" value="NC_009091.1"/>
</dbReference>
<evidence type="ECO:0000313" key="8">
    <source>
        <dbReference type="EMBL" id="ABO17650.1"/>
    </source>
</evidence>
<dbReference type="eggNOG" id="COG0223">
    <property type="taxonomic scope" value="Bacteria"/>
</dbReference>
<evidence type="ECO:0000256" key="3">
    <source>
        <dbReference type="ARBA" id="ARBA00022679"/>
    </source>
</evidence>
<dbReference type="SUPFAM" id="SSF53328">
    <property type="entry name" value="Formyltransferase"/>
    <property type="match status" value="1"/>
</dbReference>
<feature type="domain" description="Formyl transferase C-terminal" evidence="7">
    <location>
        <begin position="212"/>
        <end position="316"/>
    </location>
</feature>
<evidence type="ECO:0000256" key="5">
    <source>
        <dbReference type="HAMAP-Rule" id="MF_00182"/>
    </source>
</evidence>
<evidence type="ECO:0000256" key="2">
    <source>
        <dbReference type="ARBA" id="ARBA00012261"/>
    </source>
</evidence>
<dbReference type="InterPro" id="IPR005793">
    <property type="entry name" value="Formyl_trans_C"/>
</dbReference>
<dbReference type="GO" id="GO:0004479">
    <property type="term" value="F:methionyl-tRNA formyltransferase activity"/>
    <property type="evidence" value="ECO:0007669"/>
    <property type="project" value="UniProtKB-UniRule"/>
</dbReference>
<dbReference type="Gene3D" id="3.40.50.12230">
    <property type="match status" value="1"/>
</dbReference>
<evidence type="ECO:0000259" key="7">
    <source>
        <dbReference type="Pfam" id="PF02911"/>
    </source>
</evidence>
<evidence type="ECO:0000313" key="9">
    <source>
        <dbReference type="Proteomes" id="UP000001430"/>
    </source>
</evidence>
<dbReference type="PANTHER" id="PTHR11138:SF5">
    <property type="entry name" value="METHIONYL-TRNA FORMYLTRANSFERASE, MITOCHONDRIAL"/>
    <property type="match status" value="1"/>
</dbReference>
<dbReference type="STRING" id="167546.P9301_10271"/>
<dbReference type="InterPro" id="IPR011034">
    <property type="entry name" value="Formyl_transferase-like_C_sf"/>
</dbReference>
<dbReference type="InterPro" id="IPR041711">
    <property type="entry name" value="Met-tRNA-FMT_N"/>
</dbReference>
<dbReference type="InterPro" id="IPR005794">
    <property type="entry name" value="Fmt"/>
</dbReference>
<accession>A3PD25</accession>
<name>A3PD25_PROM0</name>
<reference evidence="8 9" key="1">
    <citation type="journal article" date="2007" name="PLoS Genet.">
        <title>Patterns and implications of gene gain and loss in the evolution of Prochlorococcus.</title>
        <authorList>
            <person name="Kettler G.C."/>
            <person name="Martiny A.C."/>
            <person name="Huang K."/>
            <person name="Zucker J."/>
            <person name="Coleman M.L."/>
            <person name="Rodrigue S."/>
            <person name="Chen F."/>
            <person name="Lapidus A."/>
            <person name="Ferriera S."/>
            <person name="Johnson J."/>
            <person name="Steglich C."/>
            <person name="Church G.M."/>
            <person name="Richardson P."/>
            <person name="Chisholm S.W."/>
        </authorList>
    </citation>
    <scope>NUCLEOTIDE SEQUENCE [LARGE SCALE GENOMIC DNA]</scope>
    <source>
        <strain evidence="8 9">MIT 9301</strain>
    </source>
</reference>
<dbReference type="OrthoDB" id="9802815at2"/>
<feature type="domain" description="Formyl transferase N-terminal" evidence="6">
    <location>
        <begin position="1"/>
        <end position="180"/>
    </location>
</feature>
<dbReference type="GO" id="GO:0005829">
    <property type="term" value="C:cytosol"/>
    <property type="evidence" value="ECO:0007669"/>
    <property type="project" value="TreeGrafter"/>
</dbReference>
<dbReference type="PANTHER" id="PTHR11138">
    <property type="entry name" value="METHIONYL-TRNA FORMYLTRANSFERASE"/>
    <property type="match status" value="1"/>
</dbReference>
<dbReference type="AlphaFoldDB" id="A3PD25"/>
<evidence type="ECO:0000256" key="1">
    <source>
        <dbReference type="ARBA" id="ARBA00010699"/>
    </source>
</evidence>
<dbReference type="SUPFAM" id="SSF50486">
    <property type="entry name" value="FMT C-terminal domain-like"/>
    <property type="match status" value="1"/>
</dbReference>
<dbReference type="InterPro" id="IPR036477">
    <property type="entry name" value="Formyl_transf_N_sf"/>
</dbReference>
<comment type="similarity">
    <text evidence="1 5">Belongs to the Fmt family.</text>
</comment>
<dbReference type="EMBL" id="CP000576">
    <property type="protein sequence ID" value="ABO17650.1"/>
    <property type="molecule type" value="Genomic_DNA"/>
</dbReference>
<dbReference type="HOGENOM" id="CLU_033347_1_1_3"/>
<dbReference type="InterPro" id="IPR002376">
    <property type="entry name" value="Formyl_transf_N"/>
</dbReference>
<dbReference type="CDD" id="cd08646">
    <property type="entry name" value="FMT_core_Met-tRNA-FMT_N"/>
    <property type="match status" value="1"/>
</dbReference>
<dbReference type="HAMAP" id="MF_00182">
    <property type="entry name" value="Formyl_trans"/>
    <property type="match status" value="1"/>
</dbReference>
<protein>
    <recommendedName>
        <fullName evidence="2 5">Methionyl-tRNA formyltransferase</fullName>
        <ecNumber evidence="2 5">2.1.2.9</ecNumber>
    </recommendedName>
</protein>
<dbReference type="Proteomes" id="UP000001430">
    <property type="component" value="Chromosome"/>
</dbReference>
<gene>
    <name evidence="5 8" type="primary">fmt</name>
    <name evidence="8" type="ordered locus">P9301_10271</name>
</gene>
<comment type="function">
    <text evidence="5">Attaches a formyl group to the free amino group of methionyl-tRNA(fMet). The formyl group appears to play a dual role in the initiator identity of N-formylmethionyl-tRNA by promoting its recognition by IF2 and preventing the misappropriation of this tRNA by the elongation apparatus.</text>
</comment>
<dbReference type="NCBIfam" id="TIGR00460">
    <property type="entry name" value="fmt"/>
    <property type="match status" value="1"/>
</dbReference>
<evidence type="ECO:0000259" key="6">
    <source>
        <dbReference type="Pfam" id="PF00551"/>
    </source>
</evidence>
<proteinExistence type="inferred from homology"/>
<keyword evidence="4 5" id="KW-0648">Protein biosynthesis</keyword>
<organism evidence="8 9">
    <name type="scientific">Prochlorococcus marinus (strain MIT 9301)</name>
    <dbReference type="NCBI Taxonomy" id="167546"/>
    <lineage>
        <taxon>Bacteria</taxon>
        <taxon>Bacillati</taxon>
        <taxon>Cyanobacteriota</taxon>
        <taxon>Cyanophyceae</taxon>
        <taxon>Synechococcales</taxon>
        <taxon>Prochlorococcaceae</taxon>
        <taxon>Prochlorococcus</taxon>
    </lineage>
</organism>